<evidence type="ECO:0000256" key="9">
    <source>
        <dbReference type="ARBA" id="ARBA00048679"/>
    </source>
</evidence>
<dbReference type="InterPro" id="IPR008271">
    <property type="entry name" value="Ser/Thr_kinase_AS"/>
</dbReference>
<dbReference type="PANTHER" id="PTHR44899">
    <property type="entry name" value="CAMK FAMILY PROTEIN KINASE"/>
    <property type="match status" value="1"/>
</dbReference>
<evidence type="ECO:0000256" key="3">
    <source>
        <dbReference type="ARBA" id="ARBA00022527"/>
    </source>
</evidence>
<comment type="catalytic activity">
    <reaction evidence="9">
        <text>L-seryl-[protein] + ATP = O-phospho-L-seryl-[protein] + ADP + H(+)</text>
        <dbReference type="Rhea" id="RHEA:17989"/>
        <dbReference type="Rhea" id="RHEA-COMP:9863"/>
        <dbReference type="Rhea" id="RHEA-COMP:11604"/>
        <dbReference type="ChEBI" id="CHEBI:15378"/>
        <dbReference type="ChEBI" id="CHEBI:29999"/>
        <dbReference type="ChEBI" id="CHEBI:30616"/>
        <dbReference type="ChEBI" id="CHEBI:83421"/>
        <dbReference type="ChEBI" id="CHEBI:456216"/>
        <dbReference type="EC" id="2.7.11.1"/>
    </reaction>
</comment>
<keyword evidence="5 10" id="KW-0547">Nucleotide-binding</keyword>
<dbReference type="Pfam" id="PF00069">
    <property type="entry name" value="Pkinase"/>
    <property type="match status" value="1"/>
</dbReference>
<keyword evidence="14" id="KW-1185">Reference proteome</keyword>
<keyword evidence="4" id="KW-0808">Transferase</keyword>
<evidence type="ECO:0000256" key="6">
    <source>
        <dbReference type="ARBA" id="ARBA00022777"/>
    </source>
</evidence>
<accession>A0A8S1KTY9</accession>
<evidence type="ECO:0000256" key="8">
    <source>
        <dbReference type="ARBA" id="ARBA00047899"/>
    </source>
</evidence>
<dbReference type="InterPro" id="IPR017441">
    <property type="entry name" value="Protein_kinase_ATP_BS"/>
</dbReference>
<evidence type="ECO:0000313" key="13">
    <source>
        <dbReference type="EMBL" id="CAD8058980.1"/>
    </source>
</evidence>
<feature type="coiled-coil region" evidence="11">
    <location>
        <begin position="476"/>
        <end position="503"/>
    </location>
</feature>
<evidence type="ECO:0000259" key="12">
    <source>
        <dbReference type="PROSITE" id="PS50011"/>
    </source>
</evidence>
<keyword evidence="3" id="KW-0723">Serine/threonine-protein kinase</keyword>
<dbReference type="Proteomes" id="UP000688137">
    <property type="component" value="Unassembled WGS sequence"/>
</dbReference>
<name>A0A8S1KTY9_PARPR</name>
<evidence type="ECO:0000256" key="10">
    <source>
        <dbReference type="PROSITE-ProRule" id="PRU10141"/>
    </source>
</evidence>
<dbReference type="PROSITE" id="PS00108">
    <property type="entry name" value="PROTEIN_KINASE_ST"/>
    <property type="match status" value="1"/>
</dbReference>
<dbReference type="PROSITE" id="PS50011">
    <property type="entry name" value="PROTEIN_KINASE_DOM"/>
    <property type="match status" value="1"/>
</dbReference>
<dbReference type="SMART" id="SM00220">
    <property type="entry name" value="S_TKc"/>
    <property type="match status" value="1"/>
</dbReference>
<evidence type="ECO:0000256" key="2">
    <source>
        <dbReference type="ARBA" id="ARBA00012513"/>
    </source>
</evidence>
<keyword evidence="7 10" id="KW-0067">ATP-binding</keyword>
<gene>
    <name evidence="13" type="ORF">PPRIM_AZ9-3.1.T0280160</name>
</gene>
<comment type="caution">
    <text evidence="13">The sequence shown here is derived from an EMBL/GenBank/DDBJ whole genome shotgun (WGS) entry which is preliminary data.</text>
</comment>
<dbReference type="AlphaFoldDB" id="A0A8S1KTY9"/>
<evidence type="ECO:0000313" key="14">
    <source>
        <dbReference type="Proteomes" id="UP000688137"/>
    </source>
</evidence>
<feature type="binding site" evidence="10">
    <location>
        <position position="35"/>
    </location>
    <ligand>
        <name>ATP</name>
        <dbReference type="ChEBI" id="CHEBI:30616"/>
    </ligand>
</feature>
<reference evidence="13" key="1">
    <citation type="submission" date="2021-01" db="EMBL/GenBank/DDBJ databases">
        <authorList>
            <consortium name="Genoscope - CEA"/>
            <person name="William W."/>
        </authorList>
    </citation>
    <scope>NUCLEOTIDE SEQUENCE</scope>
</reference>
<dbReference type="InterPro" id="IPR000719">
    <property type="entry name" value="Prot_kinase_dom"/>
</dbReference>
<dbReference type="InterPro" id="IPR051131">
    <property type="entry name" value="NEK_Ser/Thr_kinase_NIMA"/>
</dbReference>
<dbReference type="PROSITE" id="PS00107">
    <property type="entry name" value="PROTEIN_KINASE_ATP"/>
    <property type="match status" value="1"/>
</dbReference>
<evidence type="ECO:0000256" key="7">
    <source>
        <dbReference type="ARBA" id="ARBA00022840"/>
    </source>
</evidence>
<evidence type="ECO:0000256" key="5">
    <source>
        <dbReference type="ARBA" id="ARBA00022741"/>
    </source>
</evidence>
<organism evidence="13 14">
    <name type="scientific">Paramecium primaurelia</name>
    <dbReference type="NCBI Taxonomy" id="5886"/>
    <lineage>
        <taxon>Eukaryota</taxon>
        <taxon>Sar</taxon>
        <taxon>Alveolata</taxon>
        <taxon>Ciliophora</taxon>
        <taxon>Intramacronucleata</taxon>
        <taxon>Oligohymenophorea</taxon>
        <taxon>Peniculida</taxon>
        <taxon>Parameciidae</taxon>
        <taxon>Paramecium</taxon>
    </lineage>
</organism>
<sequence>MSLKDFQILQELGEGAYSKVYKVRRIADGFEYALKKVKLQSLSDKEKQNALNEVRILASVRHANVIQYKEAFLEESTQSLCIVMEYADDGDLFQKIVECQKKGMLMAEKDIWNYFTQIVKGLKALHDMKIYHRDLKSANVFMNGDGTVKLGDMNVSKVAKKILLYTQTGTPYYASPEVWKDQPYDSKSDIWSLGCVLYEMTTLKPPFRAEDMNGLYKKVVRGYYPKIPTIYSQDLSNVIRALLQVQPHLRPSCDKILQLQAIINRMDDKVLIEEEGAKFLLQTIRVPRVMHYLTDRLPKPNYAPIKMMRIDKNQFIQTLAVQKSSQENVEDPLTNSNIEHLPRIGRRLDDSQIQSYDAQSVISKKQNKVDESYMLPKPSLEIASQGSKNSEKLNLIHQIYAGNPVKAVKKTKKPIKPEIQILQQKLVQKKLDIEGEPKPLLIKNVKHQQEEKSPSPFLPVLPAISKEKRIMKDNNEDEQLKRIKQTEEQIQLLKEKQLKQKRKYQLRNSEK</sequence>
<dbReference type="OMA" id="EKDIWNH"/>
<dbReference type="PANTHER" id="PTHR44899:SF3">
    <property type="entry name" value="SERINE_THREONINE-PROTEIN KINASE NEK1"/>
    <property type="match status" value="1"/>
</dbReference>
<comment type="similarity">
    <text evidence="1">Belongs to the protein kinase superfamily. NEK Ser/Thr protein kinase family. NIMA subfamily.</text>
</comment>
<evidence type="ECO:0000256" key="11">
    <source>
        <dbReference type="SAM" id="Coils"/>
    </source>
</evidence>
<feature type="domain" description="Protein kinase" evidence="12">
    <location>
        <begin position="6"/>
        <end position="263"/>
    </location>
</feature>
<keyword evidence="11" id="KW-0175">Coiled coil</keyword>
<dbReference type="GO" id="GO:0004674">
    <property type="term" value="F:protein serine/threonine kinase activity"/>
    <property type="evidence" value="ECO:0007669"/>
    <property type="project" value="UniProtKB-KW"/>
</dbReference>
<comment type="catalytic activity">
    <reaction evidence="8">
        <text>L-threonyl-[protein] + ATP = O-phospho-L-threonyl-[protein] + ADP + H(+)</text>
        <dbReference type="Rhea" id="RHEA:46608"/>
        <dbReference type="Rhea" id="RHEA-COMP:11060"/>
        <dbReference type="Rhea" id="RHEA-COMP:11605"/>
        <dbReference type="ChEBI" id="CHEBI:15378"/>
        <dbReference type="ChEBI" id="CHEBI:30013"/>
        <dbReference type="ChEBI" id="CHEBI:30616"/>
        <dbReference type="ChEBI" id="CHEBI:61977"/>
        <dbReference type="ChEBI" id="CHEBI:456216"/>
        <dbReference type="EC" id="2.7.11.1"/>
    </reaction>
</comment>
<evidence type="ECO:0000256" key="1">
    <source>
        <dbReference type="ARBA" id="ARBA00010886"/>
    </source>
</evidence>
<keyword evidence="6" id="KW-0418">Kinase</keyword>
<protein>
    <recommendedName>
        <fullName evidence="2">non-specific serine/threonine protein kinase</fullName>
        <ecNumber evidence="2">2.7.11.1</ecNumber>
    </recommendedName>
</protein>
<dbReference type="FunFam" id="3.30.200.20:FF:000097">
    <property type="entry name" value="Probable serine/threonine-protein kinase nek1"/>
    <property type="match status" value="1"/>
</dbReference>
<dbReference type="GO" id="GO:0005524">
    <property type="term" value="F:ATP binding"/>
    <property type="evidence" value="ECO:0007669"/>
    <property type="project" value="UniProtKB-UniRule"/>
</dbReference>
<dbReference type="EMBL" id="CAJJDM010000027">
    <property type="protein sequence ID" value="CAD8058980.1"/>
    <property type="molecule type" value="Genomic_DNA"/>
</dbReference>
<evidence type="ECO:0000256" key="4">
    <source>
        <dbReference type="ARBA" id="ARBA00022679"/>
    </source>
</evidence>
<dbReference type="EC" id="2.7.11.1" evidence="2"/>
<proteinExistence type="inferred from homology"/>